<dbReference type="Pfam" id="PF14092">
    <property type="entry name" value="DUF4270"/>
    <property type="match status" value="1"/>
</dbReference>
<organism evidence="1">
    <name type="scientific">Lentimicrobium saccharophilum</name>
    <dbReference type="NCBI Taxonomy" id="1678841"/>
    <lineage>
        <taxon>Bacteria</taxon>
        <taxon>Pseudomonadati</taxon>
        <taxon>Bacteroidota</taxon>
        <taxon>Bacteroidia</taxon>
        <taxon>Bacteroidales</taxon>
        <taxon>Lentimicrobiaceae</taxon>
        <taxon>Lentimicrobium</taxon>
    </lineage>
</organism>
<evidence type="ECO:0000313" key="2">
    <source>
        <dbReference type="Proteomes" id="UP000053091"/>
    </source>
</evidence>
<keyword evidence="2" id="KW-1185">Reference proteome</keyword>
<dbReference type="InterPro" id="IPR025366">
    <property type="entry name" value="DUF4270"/>
</dbReference>
<dbReference type="Proteomes" id="UP000053091">
    <property type="component" value="Unassembled WGS sequence"/>
</dbReference>
<evidence type="ECO:0008006" key="3">
    <source>
        <dbReference type="Google" id="ProtNLM"/>
    </source>
</evidence>
<proteinExistence type="predicted"/>
<evidence type="ECO:0000313" key="1">
    <source>
        <dbReference type="EMBL" id="GAP41913.1"/>
    </source>
</evidence>
<protein>
    <recommendedName>
        <fullName evidence="3">DUF4270 domain-containing protein</fullName>
    </recommendedName>
</protein>
<gene>
    <name evidence="1" type="ORF">TBC1_1140</name>
</gene>
<sequence length="447" mass="49259">MHCLSILLQSDFNVHKLSFNRAILAIIFALSITSCNKEPDLIGIDLLPDSDYLNLSFTDTSTIIAYTVREDSLRTDELSANLLGYMNDPVFGNVLASIYTQFRLPTNNVTFGENPVADSIVLTLKYSGIYGDSLSQHTVRVFELADSINVDSSYYSHNTVPVIPQQIGEAVFVPNLVEADSVDGAFVAPHLRITLTQAFAEKIMTAGEETLSSNAYFLEVFKGLHITVDPFTTTATGSILSFDLVDDLSRITIHYHNDTDTTSIRLPINASCARFNNYEHFNYSGADPELLQQLAGDTTAGANRIFLQAMAGTKVKLRIPYLKNIPENARIAVNEALLIFTNDDPGSSLPPPTQLAIRALSSTGAYVVLPDENIGSAYFGGKYINNSEYRFRLTKYVQDRMRYPEAEDHGLMMVIAGSSLTANRAVIKGPASSNNRVKLVIYYTLVE</sequence>
<dbReference type="EMBL" id="DF968182">
    <property type="protein sequence ID" value="GAP41913.1"/>
    <property type="molecule type" value="Genomic_DNA"/>
</dbReference>
<accession>A0A0S7BYV5</accession>
<dbReference type="AlphaFoldDB" id="A0A0S7BYV5"/>
<name>A0A0S7BYV5_9BACT</name>
<reference evidence="1" key="1">
    <citation type="journal article" date="2015" name="Genome Announc.">
        <title>Draft Genome Sequence of Bacteroidales Strain TBC1, a Novel Isolate from a Methanogenic Wastewater Treatment System.</title>
        <authorList>
            <person name="Tourlousse D.M."/>
            <person name="Matsuura N."/>
            <person name="Sun L."/>
            <person name="Toyonaga M."/>
            <person name="Kuroda K."/>
            <person name="Ohashi A."/>
            <person name="Cruz R."/>
            <person name="Yamaguchi T."/>
            <person name="Sekiguchi Y."/>
        </authorList>
    </citation>
    <scope>NUCLEOTIDE SEQUENCE [LARGE SCALE GENOMIC DNA]</scope>
    <source>
        <strain evidence="1">TBC1</strain>
    </source>
</reference>
<dbReference type="STRING" id="1678841.TBC1_1140"/>